<accession>A0A9W5YJD9</accession>
<dbReference type="InterPro" id="IPR029062">
    <property type="entry name" value="Class_I_gatase-like"/>
</dbReference>
<dbReference type="Gene3D" id="3.40.50.880">
    <property type="match status" value="1"/>
</dbReference>
<evidence type="ECO:0000259" key="1">
    <source>
        <dbReference type="Pfam" id="PF01965"/>
    </source>
</evidence>
<reference evidence="2" key="1">
    <citation type="submission" date="2022-07" db="EMBL/GenBank/DDBJ databases">
        <title>Taxonomy of Aspergillus series Nigri: significant species reduction supported by multi-species coalescent approaches.</title>
        <authorList>
            <person name="Bian C."/>
            <person name="Kusuya Y."/>
            <person name="Sklenar F."/>
            <person name="D'hooge E."/>
            <person name="Yaguchi T."/>
            <person name="Takahashi H."/>
            <person name="Hubka V."/>
        </authorList>
    </citation>
    <scope>NUCLEOTIDE SEQUENCE</scope>
    <source>
        <strain evidence="2">CBS 733.88</strain>
    </source>
</reference>
<dbReference type="CDD" id="cd03139">
    <property type="entry name" value="GATase1_PfpI_2"/>
    <property type="match status" value="1"/>
</dbReference>
<evidence type="ECO:0000313" key="3">
    <source>
        <dbReference type="Proteomes" id="UP001143548"/>
    </source>
</evidence>
<gene>
    <name evidence="2" type="ORF">AbraCBS73388_009259</name>
</gene>
<dbReference type="Proteomes" id="UP001143548">
    <property type="component" value="Unassembled WGS sequence"/>
</dbReference>
<sequence>MIPPPENTTTTSPTLRIGVLLFPGFQALDVFGPLDVLNVLSWSTNTTNTNINTSTPTLSLSLLSTTLSPISTLPPSIPNALSQSILPTDTLTSSPPLDVLFIPGGWGTRAPLPEYVEYIRTVYPTLKYLLTVCTGGKLAARAGVLDGKRATTNKNDWEAVVRDAPRVEWVREARWVVDRSDVDVDGRGNGEGNGKGPEVWSSAGVSAGVDLMFAWVESIWGEEVAERVERVLEFRRWREADVDPFVRD</sequence>
<dbReference type="InterPro" id="IPR002818">
    <property type="entry name" value="DJ-1/PfpI"/>
</dbReference>
<dbReference type="SUPFAM" id="SSF52317">
    <property type="entry name" value="Class I glutamine amidotransferase-like"/>
    <property type="match status" value="1"/>
</dbReference>
<dbReference type="Pfam" id="PF01965">
    <property type="entry name" value="DJ-1_PfpI"/>
    <property type="match status" value="1"/>
</dbReference>
<organism evidence="2 3">
    <name type="scientific">Aspergillus brasiliensis</name>
    <dbReference type="NCBI Taxonomy" id="319629"/>
    <lineage>
        <taxon>Eukaryota</taxon>
        <taxon>Fungi</taxon>
        <taxon>Dikarya</taxon>
        <taxon>Ascomycota</taxon>
        <taxon>Pezizomycotina</taxon>
        <taxon>Eurotiomycetes</taxon>
        <taxon>Eurotiomycetidae</taxon>
        <taxon>Eurotiales</taxon>
        <taxon>Aspergillaceae</taxon>
        <taxon>Aspergillus</taxon>
        <taxon>Aspergillus subgen. Circumdati</taxon>
    </lineage>
</organism>
<evidence type="ECO:0000313" key="2">
    <source>
        <dbReference type="EMBL" id="GKZ17588.1"/>
    </source>
</evidence>
<feature type="domain" description="DJ-1/PfpI" evidence="1">
    <location>
        <begin position="16"/>
        <end position="178"/>
    </location>
</feature>
<proteinExistence type="predicted"/>
<comment type="caution">
    <text evidence="2">The sequence shown here is derived from an EMBL/GenBank/DDBJ whole genome shotgun (WGS) entry which is preliminary data.</text>
</comment>
<protein>
    <recommendedName>
        <fullName evidence="1">DJ-1/PfpI domain-containing protein</fullName>
    </recommendedName>
</protein>
<dbReference type="PANTHER" id="PTHR43130:SF15">
    <property type="entry name" value="THIJ_PFPI FAMILY PROTEIN (AFU_ORTHOLOGUE AFUA_5G14240)"/>
    <property type="match status" value="1"/>
</dbReference>
<dbReference type="AlphaFoldDB" id="A0A9W5YJD9"/>
<name>A0A9W5YJD9_9EURO</name>
<dbReference type="PANTHER" id="PTHR43130">
    <property type="entry name" value="ARAC-FAMILY TRANSCRIPTIONAL REGULATOR"/>
    <property type="match status" value="1"/>
</dbReference>
<dbReference type="EMBL" id="BROQ01000006">
    <property type="protein sequence ID" value="GKZ17588.1"/>
    <property type="molecule type" value="Genomic_DNA"/>
</dbReference>
<dbReference type="InterPro" id="IPR052158">
    <property type="entry name" value="INH-QAR"/>
</dbReference>